<evidence type="ECO:0000313" key="3">
    <source>
        <dbReference type="EMBL" id="KAK2574966.1"/>
    </source>
</evidence>
<dbReference type="Proteomes" id="UP001258017">
    <property type="component" value="Unassembled WGS sequence"/>
</dbReference>
<dbReference type="InterPro" id="IPR055308">
    <property type="entry name" value="TEX47-like"/>
</dbReference>
<accession>A0AAD9VHN6</accession>
<reference evidence="3" key="1">
    <citation type="submission" date="2021-08" db="EMBL/GenBank/DDBJ databases">
        <authorList>
            <person name="Misof B."/>
            <person name="Oliver O."/>
            <person name="Podsiadlowski L."/>
            <person name="Donath A."/>
            <person name="Peters R."/>
            <person name="Mayer C."/>
            <person name="Rust J."/>
            <person name="Gunkel S."/>
            <person name="Lesny P."/>
            <person name="Martin S."/>
            <person name="Oeyen J.P."/>
            <person name="Petersen M."/>
            <person name="Panagiotis P."/>
            <person name="Wilbrandt J."/>
            <person name="Tanja T."/>
        </authorList>
    </citation>
    <scope>NUCLEOTIDE SEQUENCE</scope>
    <source>
        <strain evidence="3">GBR_01_08_01A</strain>
        <tissue evidence="3">Thorax + abdomen</tissue>
    </source>
</reference>
<proteinExistence type="predicted"/>
<evidence type="ECO:0000256" key="1">
    <source>
        <dbReference type="SAM" id="MobiDB-lite"/>
    </source>
</evidence>
<dbReference type="EMBL" id="JAIFRP010004521">
    <property type="protein sequence ID" value="KAK2574966.1"/>
    <property type="molecule type" value="Genomic_DNA"/>
</dbReference>
<evidence type="ECO:0000313" key="4">
    <source>
        <dbReference type="Proteomes" id="UP001258017"/>
    </source>
</evidence>
<dbReference type="GO" id="GO:0071949">
    <property type="term" value="F:FAD binding"/>
    <property type="evidence" value="ECO:0007669"/>
    <property type="project" value="InterPro"/>
</dbReference>
<keyword evidence="4" id="KW-1185">Reference proteome</keyword>
<dbReference type="PANTHER" id="PTHR34035:SF1">
    <property type="entry name" value="TESTIS-EXPRESSED PROTEIN 47"/>
    <property type="match status" value="1"/>
</dbReference>
<feature type="region of interest" description="Disordered" evidence="1">
    <location>
        <begin position="238"/>
        <end position="260"/>
    </location>
</feature>
<dbReference type="PANTHER" id="PTHR34035">
    <property type="entry name" value="TESTIS-EXPRESSED PROTEIN 47"/>
    <property type="match status" value="1"/>
</dbReference>
<evidence type="ECO:0000259" key="2">
    <source>
        <dbReference type="PROSITE" id="PS50925"/>
    </source>
</evidence>
<feature type="domain" description="BLUF" evidence="2">
    <location>
        <begin position="26"/>
        <end position="124"/>
    </location>
</feature>
<feature type="compositionally biased region" description="Basic and acidic residues" evidence="1">
    <location>
        <begin position="239"/>
        <end position="252"/>
    </location>
</feature>
<name>A0AAD9VHN6_9HYME</name>
<dbReference type="InterPro" id="IPR036046">
    <property type="entry name" value="Acylphosphatase-like_dom_sf"/>
</dbReference>
<dbReference type="Pfam" id="PF24787">
    <property type="entry name" value="TEX47"/>
    <property type="match status" value="1"/>
</dbReference>
<protein>
    <recommendedName>
        <fullName evidence="2">BLUF domain-containing protein</fullName>
    </recommendedName>
</protein>
<gene>
    <name evidence="3" type="ORF">KPH14_008729</name>
</gene>
<sequence>MTEKERQSLLDVVKKNLKQINYSTYITRFVYFGEYFHSSEELQEILKSIITELRVDCGENLVTGLLLVYPKYYIHLLEAPEDVIYMHFKLIYKDKNEDQKFGKAIFLPTYHHVYHKFFTNWFHVFTSAPSLLESIEKQTVDEIKKQISSCFMKFYHLCNYLSKEMSENPDEVDDILCNLNEKIPQYLPESTILEYLLNVKSSILKTVEDYLQIYNDVPFIQFYNDTIWPPPLDNMPHYALEKSRDRKRDKGDKKVKKKRK</sequence>
<dbReference type="GO" id="GO:0009882">
    <property type="term" value="F:blue light photoreceptor activity"/>
    <property type="evidence" value="ECO:0007669"/>
    <property type="project" value="InterPro"/>
</dbReference>
<dbReference type="SUPFAM" id="SSF54975">
    <property type="entry name" value="Acylphosphatase/BLUF domain-like"/>
    <property type="match status" value="1"/>
</dbReference>
<reference evidence="3" key="2">
    <citation type="journal article" date="2023" name="Commun. Biol.">
        <title>Intrasexual cuticular hydrocarbon dimorphism in a wasp sheds light on hydrocarbon biosynthesis genes in Hymenoptera.</title>
        <authorList>
            <person name="Moris V.C."/>
            <person name="Podsiadlowski L."/>
            <person name="Martin S."/>
            <person name="Oeyen J.P."/>
            <person name="Donath A."/>
            <person name="Petersen M."/>
            <person name="Wilbrandt J."/>
            <person name="Misof B."/>
            <person name="Liedtke D."/>
            <person name="Thamm M."/>
            <person name="Scheiner R."/>
            <person name="Schmitt T."/>
            <person name="Niehuis O."/>
        </authorList>
    </citation>
    <scope>NUCLEOTIDE SEQUENCE</scope>
    <source>
        <tissue evidence="3">Thorax + abdomen</tissue>
    </source>
</reference>
<dbReference type="Gene3D" id="3.30.70.100">
    <property type="match status" value="1"/>
</dbReference>
<dbReference type="InterPro" id="IPR007024">
    <property type="entry name" value="BLUF_domain"/>
</dbReference>
<organism evidence="3 4">
    <name type="scientific">Odynerus spinipes</name>
    <dbReference type="NCBI Taxonomy" id="1348599"/>
    <lineage>
        <taxon>Eukaryota</taxon>
        <taxon>Metazoa</taxon>
        <taxon>Ecdysozoa</taxon>
        <taxon>Arthropoda</taxon>
        <taxon>Hexapoda</taxon>
        <taxon>Insecta</taxon>
        <taxon>Pterygota</taxon>
        <taxon>Neoptera</taxon>
        <taxon>Endopterygota</taxon>
        <taxon>Hymenoptera</taxon>
        <taxon>Apocrita</taxon>
        <taxon>Aculeata</taxon>
        <taxon>Vespoidea</taxon>
        <taxon>Vespidae</taxon>
        <taxon>Eumeninae</taxon>
        <taxon>Odynerus</taxon>
    </lineage>
</organism>
<comment type="caution">
    <text evidence="3">The sequence shown here is derived from an EMBL/GenBank/DDBJ whole genome shotgun (WGS) entry which is preliminary data.</text>
</comment>
<dbReference type="PROSITE" id="PS50925">
    <property type="entry name" value="BLUF"/>
    <property type="match status" value="1"/>
</dbReference>
<dbReference type="AlphaFoldDB" id="A0AAD9VHN6"/>